<feature type="chain" id="PRO_5009107427" description="SLH domain-containing protein" evidence="2">
    <location>
        <begin position="26"/>
        <end position="626"/>
    </location>
</feature>
<dbReference type="OrthoDB" id="2065578at2"/>
<sequence>MNYKKRICLLFITTIFLFSAIASHAASIFSDINSVPWATEYINKMADKEIIKGSIDEKTLQVLFKPSDPVTYIEALQMIYKTLEATNQLSTGSAISSTNQKTLQDANIPSWAHTAVGYALSNQIVTAQEVKNFVKNGKAANARRVDVAIFAGKALNMDEDLDPLPILSFQDAEMIIKAGTPYVDLLARKGIITGDAQNKFNPNNSITRAEMAVICSKVYDLLFKQDNSAPVVVQPPKTETQQPANQKTMIADYVNSDGTMLVVKDEKSNVEVYSLDASVTVKKDGSIKRAVDIRAGDVLKLTMDNNNKLTLIEIDNSSVVFEGFVDRVISMDDYYLLIVKDKFDAVYKKEYTIDEDTDILRDKKAISASRLVEGEQVSIVAIGQKAVKITVEESRVIYDGVLESNQYYKIKVKINNEQSLEFEIDDKAYIRRDNKKVDIIDLAVGDIITVTVEYNRATDIRAISRTTKSKDEGSIKAITLGNPTKITITSRDDKEEYTYEVSNSATIRMDREDVKIYDLRPGYTVELQMENKVVTRIDAKKSGDKNVIMGEITRVYKDLDRLRVEYTDTSTGRIESVFVEITDDTTILSSAGTSMRLSQLVSGDEVLIEGYYEDDWFIARRIIQLD</sequence>
<protein>
    <recommendedName>
        <fullName evidence="3">SLH domain-containing protein</fullName>
    </recommendedName>
</protein>
<dbReference type="Pfam" id="PF00395">
    <property type="entry name" value="SLH"/>
    <property type="match status" value="2"/>
</dbReference>
<feature type="signal peptide" evidence="2">
    <location>
        <begin position="1"/>
        <end position="25"/>
    </location>
</feature>
<evidence type="ECO:0000256" key="1">
    <source>
        <dbReference type="ARBA" id="ARBA00022737"/>
    </source>
</evidence>
<dbReference type="PANTHER" id="PTHR43308:SF5">
    <property type="entry name" value="S-LAYER PROTEIN _ PEPTIDOGLYCAN ENDO-BETA-N-ACETYLGLUCOSAMINIDASE"/>
    <property type="match status" value="1"/>
</dbReference>
<keyword evidence="5" id="KW-1185">Reference proteome</keyword>
<dbReference type="AlphaFoldDB" id="A0A1D8GGY8"/>
<dbReference type="Proteomes" id="UP000095743">
    <property type="component" value="Chromosome"/>
</dbReference>
<dbReference type="InterPro" id="IPR051465">
    <property type="entry name" value="Cell_Envelope_Struct_Comp"/>
</dbReference>
<dbReference type="STRING" id="1424294.Gferi_11415"/>
<accession>A0A1D8GGY8</accession>
<evidence type="ECO:0000259" key="3">
    <source>
        <dbReference type="PROSITE" id="PS51272"/>
    </source>
</evidence>
<dbReference type="PROSITE" id="PS51272">
    <property type="entry name" value="SLH"/>
    <property type="match status" value="2"/>
</dbReference>
<proteinExistence type="predicted"/>
<dbReference type="EMBL" id="CP017269">
    <property type="protein sequence ID" value="AOT70146.1"/>
    <property type="molecule type" value="Genomic_DNA"/>
</dbReference>
<evidence type="ECO:0000313" key="5">
    <source>
        <dbReference type="Proteomes" id="UP000095743"/>
    </source>
</evidence>
<name>A0A1D8GGY8_9FIRM</name>
<organism evidence="4 5">
    <name type="scientific">Geosporobacter ferrireducens</name>
    <dbReference type="NCBI Taxonomy" id="1424294"/>
    <lineage>
        <taxon>Bacteria</taxon>
        <taxon>Bacillati</taxon>
        <taxon>Bacillota</taxon>
        <taxon>Clostridia</taxon>
        <taxon>Peptostreptococcales</taxon>
        <taxon>Thermotaleaceae</taxon>
        <taxon>Geosporobacter</taxon>
    </lineage>
</organism>
<dbReference type="PANTHER" id="PTHR43308">
    <property type="entry name" value="OUTER MEMBRANE PROTEIN ALPHA-RELATED"/>
    <property type="match status" value="1"/>
</dbReference>
<keyword evidence="2" id="KW-0732">Signal</keyword>
<feature type="domain" description="SLH" evidence="3">
    <location>
        <begin position="25"/>
        <end position="93"/>
    </location>
</feature>
<dbReference type="KEGG" id="gfe:Gferi_11415"/>
<reference evidence="4 5" key="1">
    <citation type="submission" date="2016-09" db="EMBL/GenBank/DDBJ databases">
        <title>Genomic analysis reveals versatility of anaerobic energy metabolism of Geosporobacter ferrireducens IRF9 of phylum Firmicutes.</title>
        <authorList>
            <person name="Kim S.-J."/>
        </authorList>
    </citation>
    <scope>NUCLEOTIDE SEQUENCE [LARGE SCALE GENOMIC DNA]</scope>
    <source>
        <strain evidence="4 5">IRF9</strain>
    </source>
</reference>
<evidence type="ECO:0000313" key="4">
    <source>
        <dbReference type="EMBL" id="AOT70146.1"/>
    </source>
</evidence>
<gene>
    <name evidence="4" type="ORF">Gferi_11415</name>
</gene>
<feature type="domain" description="SLH" evidence="3">
    <location>
        <begin position="166"/>
        <end position="229"/>
    </location>
</feature>
<evidence type="ECO:0000256" key="2">
    <source>
        <dbReference type="SAM" id="SignalP"/>
    </source>
</evidence>
<keyword evidence="1" id="KW-0677">Repeat</keyword>
<dbReference type="InterPro" id="IPR001119">
    <property type="entry name" value="SLH_dom"/>
</dbReference>
<dbReference type="RefSeq" id="WP_069976562.1">
    <property type="nucleotide sequence ID" value="NZ_CP017269.1"/>
</dbReference>